<feature type="transmembrane region" description="Helical" evidence="5">
    <location>
        <begin position="235"/>
        <end position="251"/>
    </location>
</feature>
<feature type="transmembrane region" description="Helical" evidence="5">
    <location>
        <begin position="449"/>
        <end position="471"/>
    </location>
</feature>
<evidence type="ECO:0000259" key="6">
    <source>
        <dbReference type="Pfam" id="PF04932"/>
    </source>
</evidence>
<feature type="transmembrane region" description="Helical" evidence="5">
    <location>
        <begin position="394"/>
        <end position="414"/>
    </location>
</feature>
<dbReference type="PANTHER" id="PTHR37422">
    <property type="entry name" value="TEICHURONIC ACID BIOSYNTHESIS PROTEIN TUAE"/>
    <property type="match status" value="1"/>
</dbReference>
<dbReference type="InterPro" id="IPR007016">
    <property type="entry name" value="O-antigen_ligase-rel_domated"/>
</dbReference>
<feature type="transmembrane region" description="Helical" evidence="5">
    <location>
        <begin position="148"/>
        <end position="171"/>
    </location>
</feature>
<dbReference type="AlphaFoldDB" id="A0A3B1DK20"/>
<evidence type="ECO:0000256" key="1">
    <source>
        <dbReference type="ARBA" id="ARBA00004141"/>
    </source>
</evidence>
<sequence length="472" mass="52505">MSLNTTSSISQVAALAGPRKVKIKAKRKSMTLSPARLAYFVFLLVNLVLFIRPSELIPALQGTELYEMLILGALLLNIKNIQPQLRYRELRKQPIVLCAVGLIFAIMLSHATHFYLGGVVEGAEMFFKVLVYFILLVSLITTPQRLKWFAMTVALSASLMITFCVVDYLGIHDFKFITHVVDQADDYDEITGQRLRVVRMRGTGLFQDPNDIGLLIVTTSILCTYFLTDKSLPGFRFGWIVPLLIMFVALYCTRSRGALLSLGVAGLSFCALRFGKKMAIAGGIIALLGATLVAGRQANIDLEDGTGQDRILIWREGLLELRSPDILFGAGEGMYDEIANFVAHNSFVHTYVELGLFGGTLFFGCFFFAGVALYKMSLPTTRILHPELERFRPYMGAIVGGMGIGLMALSRCYVVPTYMVIGMATTYISIVNRHCTPRKFLIYWNKHHITLLLTGSACMFVVLHILVKVLAH</sequence>
<gene>
    <name evidence="7" type="ORF">MNBD_PLANCTO02-2029</name>
</gene>
<keyword evidence="2 5" id="KW-0812">Transmembrane</keyword>
<feature type="transmembrane region" description="Helical" evidence="5">
    <location>
        <begin position="122"/>
        <end position="141"/>
    </location>
</feature>
<organism evidence="7">
    <name type="scientific">hydrothermal vent metagenome</name>
    <dbReference type="NCBI Taxonomy" id="652676"/>
    <lineage>
        <taxon>unclassified sequences</taxon>
        <taxon>metagenomes</taxon>
        <taxon>ecological metagenomes</taxon>
    </lineage>
</organism>
<dbReference type="EMBL" id="UOGL01000053">
    <property type="protein sequence ID" value="VAX36394.1"/>
    <property type="molecule type" value="Genomic_DNA"/>
</dbReference>
<evidence type="ECO:0000256" key="2">
    <source>
        <dbReference type="ARBA" id="ARBA00022692"/>
    </source>
</evidence>
<feature type="transmembrane region" description="Helical" evidence="5">
    <location>
        <begin position="257"/>
        <end position="275"/>
    </location>
</feature>
<evidence type="ECO:0000256" key="3">
    <source>
        <dbReference type="ARBA" id="ARBA00022989"/>
    </source>
</evidence>
<feature type="transmembrane region" description="Helical" evidence="5">
    <location>
        <begin position="65"/>
        <end position="82"/>
    </location>
</feature>
<name>A0A3B1DK20_9ZZZZ</name>
<evidence type="ECO:0000256" key="4">
    <source>
        <dbReference type="ARBA" id="ARBA00023136"/>
    </source>
</evidence>
<keyword evidence="4 5" id="KW-0472">Membrane</keyword>
<dbReference type="InterPro" id="IPR051533">
    <property type="entry name" value="WaaL-like"/>
</dbReference>
<feature type="transmembrane region" description="Helical" evidence="5">
    <location>
        <begin position="37"/>
        <end position="53"/>
    </location>
</feature>
<accession>A0A3B1DK20</accession>
<dbReference type="Pfam" id="PF04932">
    <property type="entry name" value="Wzy_C"/>
    <property type="match status" value="1"/>
</dbReference>
<evidence type="ECO:0000256" key="5">
    <source>
        <dbReference type="SAM" id="Phobius"/>
    </source>
</evidence>
<feature type="domain" description="O-antigen ligase-related" evidence="6">
    <location>
        <begin position="243"/>
        <end position="363"/>
    </location>
</feature>
<comment type="subcellular location">
    <subcellularLocation>
        <location evidence="1">Membrane</location>
        <topology evidence="1">Multi-pass membrane protein</topology>
    </subcellularLocation>
</comment>
<proteinExistence type="predicted"/>
<feature type="transmembrane region" description="Helical" evidence="5">
    <location>
        <begin position="94"/>
        <end position="116"/>
    </location>
</feature>
<dbReference type="PANTHER" id="PTHR37422:SF13">
    <property type="entry name" value="LIPOPOLYSACCHARIDE BIOSYNTHESIS PROTEIN PA4999-RELATED"/>
    <property type="match status" value="1"/>
</dbReference>
<protein>
    <recommendedName>
        <fullName evidence="6">O-antigen ligase-related domain-containing protein</fullName>
    </recommendedName>
</protein>
<feature type="transmembrane region" description="Helical" evidence="5">
    <location>
        <begin position="354"/>
        <end position="374"/>
    </location>
</feature>
<evidence type="ECO:0000313" key="7">
    <source>
        <dbReference type="EMBL" id="VAX36394.1"/>
    </source>
</evidence>
<keyword evidence="3 5" id="KW-1133">Transmembrane helix</keyword>
<dbReference type="GO" id="GO:0016020">
    <property type="term" value="C:membrane"/>
    <property type="evidence" value="ECO:0007669"/>
    <property type="project" value="UniProtKB-SubCell"/>
</dbReference>
<reference evidence="7" key="1">
    <citation type="submission" date="2018-06" db="EMBL/GenBank/DDBJ databases">
        <authorList>
            <person name="Zhirakovskaya E."/>
        </authorList>
    </citation>
    <scope>NUCLEOTIDE SEQUENCE</scope>
</reference>